<dbReference type="AlphaFoldDB" id="A0A2K2A4Y3"/>
<evidence type="ECO:0000313" key="1">
    <source>
        <dbReference type="EMBL" id="PNT32579.1"/>
    </source>
</evidence>
<sequence>MQRKRENYLDRCLYGFSFQRFLQERKLKKASRESETAIMGPFKTREPSCLVAYVSMHRSAVSPQEVSTI</sequence>
<dbReference type="InParanoid" id="A0A2K2A4Y3"/>
<protein>
    <submittedName>
        <fullName evidence="1">Uncharacterized protein</fullName>
    </submittedName>
</protein>
<gene>
    <name evidence="1" type="ORF">POPTR_006G197100</name>
</gene>
<accession>A0A2K2A4Y3</accession>
<dbReference type="Proteomes" id="UP000006729">
    <property type="component" value="Chromosome 6"/>
</dbReference>
<dbReference type="EMBL" id="CM009295">
    <property type="protein sequence ID" value="PNT32579.1"/>
    <property type="molecule type" value="Genomic_DNA"/>
</dbReference>
<reference evidence="1 2" key="1">
    <citation type="journal article" date="2006" name="Science">
        <title>The genome of black cottonwood, Populus trichocarpa (Torr. &amp; Gray).</title>
        <authorList>
            <person name="Tuskan G.A."/>
            <person name="Difazio S."/>
            <person name="Jansson S."/>
            <person name="Bohlmann J."/>
            <person name="Grigoriev I."/>
            <person name="Hellsten U."/>
            <person name="Putnam N."/>
            <person name="Ralph S."/>
            <person name="Rombauts S."/>
            <person name="Salamov A."/>
            <person name="Schein J."/>
            <person name="Sterck L."/>
            <person name="Aerts A."/>
            <person name="Bhalerao R.R."/>
            <person name="Bhalerao R.P."/>
            <person name="Blaudez D."/>
            <person name="Boerjan W."/>
            <person name="Brun A."/>
            <person name="Brunner A."/>
            <person name="Busov V."/>
            <person name="Campbell M."/>
            <person name="Carlson J."/>
            <person name="Chalot M."/>
            <person name="Chapman J."/>
            <person name="Chen G.L."/>
            <person name="Cooper D."/>
            <person name="Coutinho P.M."/>
            <person name="Couturier J."/>
            <person name="Covert S."/>
            <person name="Cronk Q."/>
            <person name="Cunningham R."/>
            <person name="Davis J."/>
            <person name="Degroeve S."/>
            <person name="Dejardin A."/>
            <person name="Depamphilis C."/>
            <person name="Detter J."/>
            <person name="Dirks B."/>
            <person name="Dubchak I."/>
            <person name="Duplessis S."/>
            <person name="Ehlting J."/>
            <person name="Ellis B."/>
            <person name="Gendler K."/>
            <person name="Goodstein D."/>
            <person name="Gribskov M."/>
            <person name="Grimwood J."/>
            <person name="Groover A."/>
            <person name="Gunter L."/>
            <person name="Hamberger B."/>
            <person name="Heinze B."/>
            <person name="Helariutta Y."/>
            <person name="Henrissat B."/>
            <person name="Holligan D."/>
            <person name="Holt R."/>
            <person name="Huang W."/>
            <person name="Islam-Faridi N."/>
            <person name="Jones S."/>
            <person name="Jones-Rhoades M."/>
            <person name="Jorgensen R."/>
            <person name="Joshi C."/>
            <person name="Kangasjarvi J."/>
            <person name="Karlsson J."/>
            <person name="Kelleher C."/>
            <person name="Kirkpatrick R."/>
            <person name="Kirst M."/>
            <person name="Kohler A."/>
            <person name="Kalluri U."/>
            <person name="Larimer F."/>
            <person name="Leebens-Mack J."/>
            <person name="Leple J.C."/>
            <person name="Locascio P."/>
            <person name="Lou Y."/>
            <person name="Lucas S."/>
            <person name="Martin F."/>
            <person name="Montanini B."/>
            <person name="Napoli C."/>
            <person name="Nelson D.R."/>
            <person name="Nelson C."/>
            <person name="Nieminen K."/>
            <person name="Nilsson O."/>
            <person name="Pereda V."/>
            <person name="Peter G."/>
            <person name="Philippe R."/>
            <person name="Pilate G."/>
            <person name="Poliakov A."/>
            <person name="Razumovskaya J."/>
            <person name="Richardson P."/>
            <person name="Rinaldi C."/>
            <person name="Ritland K."/>
            <person name="Rouze P."/>
            <person name="Ryaboy D."/>
            <person name="Schmutz J."/>
            <person name="Schrader J."/>
            <person name="Segerman B."/>
            <person name="Shin H."/>
            <person name="Siddiqui A."/>
            <person name="Sterky F."/>
            <person name="Terry A."/>
            <person name="Tsai C.J."/>
            <person name="Uberbacher E."/>
            <person name="Unneberg P."/>
            <person name="Vahala J."/>
            <person name="Wall K."/>
            <person name="Wessler S."/>
            <person name="Yang G."/>
            <person name="Yin T."/>
            <person name="Douglas C."/>
            <person name="Marra M."/>
            <person name="Sandberg G."/>
            <person name="Van de Peer Y."/>
            <person name="Rokhsar D."/>
        </authorList>
    </citation>
    <scope>NUCLEOTIDE SEQUENCE [LARGE SCALE GENOMIC DNA]</scope>
    <source>
        <strain evidence="2">cv. Nisqually</strain>
    </source>
</reference>
<organism evidence="1 2">
    <name type="scientific">Populus trichocarpa</name>
    <name type="common">Western balsam poplar</name>
    <name type="synonym">Populus balsamifera subsp. trichocarpa</name>
    <dbReference type="NCBI Taxonomy" id="3694"/>
    <lineage>
        <taxon>Eukaryota</taxon>
        <taxon>Viridiplantae</taxon>
        <taxon>Streptophyta</taxon>
        <taxon>Embryophyta</taxon>
        <taxon>Tracheophyta</taxon>
        <taxon>Spermatophyta</taxon>
        <taxon>Magnoliopsida</taxon>
        <taxon>eudicotyledons</taxon>
        <taxon>Gunneridae</taxon>
        <taxon>Pentapetalae</taxon>
        <taxon>rosids</taxon>
        <taxon>fabids</taxon>
        <taxon>Malpighiales</taxon>
        <taxon>Salicaceae</taxon>
        <taxon>Saliceae</taxon>
        <taxon>Populus</taxon>
    </lineage>
</organism>
<keyword evidence="2" id="KW-1185">Reference proteome</keyword>
<name>A0A2K2A4Y3_POPTR</name>
<evidence type="ECO:0000313" key="2">
    <source>
        <dbReference type="Proteomes" id="UP000006729"/>
    </source>
</evidence>
<proteinExistence type="predicted"/>